<organism evidence="2 3">
    <name type="scientific">Tessaracoccus flavescens</name>
    <dbReference type="NCBI Taxonomy" id="399497"/>
    <lineage>
        <taxon>Bacteria</taxon>
        <taxon>Bacillati</taxon>
        <taxon>Actinomycetota</taxon>
        <taxon>Actinomycetes</taxon>
        <taxon>Propionibacteriales</taxon>
        <taxon>Propionibacteriaceae</taxon>
        <taxon>Tessaracoccus</taxon>
    </lineage>
</organism>
<reference evidence="2" key="1">
    <citation type="journal article" date="2021" name="PeerJ">
        <title>Extensive microbial diversity within the chicken gut microbiome revealed by metagenomics and culture.</title>
        <authorList>
            <person name="Gilroy R."/>
            <person name="Ravi A."/>
            <person name="Getino M."/>
            <person name="Pursley I."/>
            <person name="Horton D.L."/>
            <person name="Alikhan N.F."/>
            <person name="Baker D."/>
            <person name="Gharbi K."/>
            <person name="Hall N."/>
            <person name="Watson M."/>
            <person name="Adriaenssens E.M."/>
            <person name="Foster-Nyarko E."/>
            <person name="Jarju S."/>
            <person name="Secka A."/>
            <person name="Antonio M."/>
            <person name="Oren A."/>
            <person name="Chaudhuri R.R."/>
            <person name="La Ragione R."/>
            <person name="Hildebrand F."/>
            <person name="Pallen M.J."/>
        </authorList>
    </citation>
    <scope>NUCLEOTIDE SEQUENCE</scope>
    <source>
        <strain evidence="2">ChiGjej3B3-7470</strain>
    </source>
</reference>
<keyword evidence="1" id="KW-0732">Signal</keyword>
<comment type="caution">
    <text evidence="2">The sequence shown here is derived from an EMBL/GenBank/DDBJ whole genome shotgun (WGS) entry which is preliminary data.</text>
</comment>
<name>A0A921JRA9_9ACTN</name>
<dbReference type="AlphaFoldDB" id="A0A921JRA9"/>
<evidence type="ECO:0000313" key="3">
    <source>
        <dbReference type="Proteomes" id="UP000712713"/>
    </source>
</evidence>
<feature type="chain" id="PRO_5037067037" evidence="1">
    <location>
        <begin position="25"/>
        <end position="430"/>
    </location>
</feature>
<evidence type="ECO:0000256" key="1">
    <source>
        <dbReference type="SAM" id="SignalP"/>
    </source>
</evidence>
<gene>
    <name evidence="2" type="ORF">K8V15_04920</name>
</gene>
<dbReference type="PROSITE" id="PS51257">
    <property type="entry name" value="PROKAR_LIPOPROTEIN"/>
    <property type="match status" value="1"/>
</dbReference>
<evidence type="ECO:0000313" key="2">
    <source>
        <dbReference type="EMBL" id="HJE51308.1"/>
    </source>
</evidence>
<sequence length="430" mass="46202">MRKRLKAVVAAVMATVLSACTIGAAGRGASALEEWGRTQTQFPCAEVKRDQWKMGTTGATVHYAVAGVADAREFASGLRAEIERINPRSGEFVGRVTWPVDGGVVSYQFPGHGELDDKLWAVADAPLPVGAVERRLGWMESKRLRGTPDGAPLMEYVSDDLLATAEAADAPEGFRVVVRSTVGEASSEEPMWLGPFPAAELVERARLLRGVEMRRLSGDHVAMKEARDVRAAADHLGSHAWTVSGDAVSAEVGPGTAPELDLLDWVAAQGKPFSFYQAGRVLRLTASGEDECQRLLAEAPPPSRSVTLRCHAHSAYGILDGTFAELSTFMAPSMKALRAGAGHVSMKPGEVGASLDHERPETWIPALAAIRELNWDGEWRVGLQGYVASRLMFSSTATGPAEDVQQPRRTNETHEADIERLLAAWNASAG</sequence>
<accession>A0A921JRA9</accession>
<protein>
    <submittedName>
        <fullName evidence="2">Uncharacterized protein</fullName>
    </submittedName>
</protein>
<feature type="signal peptide" evidence="1">
    <location>
        <begin position="1"/>
        <end position="24"/>
    </location>
</feature>
<proteinExistence type="predicted"/>
<reference evidence="2" key="2">
    <citation type="submission" date="2021-09" db="EMBL/GenBank/DDBJ databases">
        <authorList>
            <person name="Gilroy R."/>
        </authorList>
    </citation>
    <scope>NUCLEOTIDE SEQUENCE</scope>
    <source>
        <strain evidence="2">ChiGjej3B3-7470</strain>
    </source>
</reference>
<dbReference type="Proteomes" id="UP000712713">
    <property type="component" value="Unassembled WGS sequence"/>
</dbReference>
<dbReference type="EMBL" id="DYZF01000122">
    <property type="protein sequence ID" value="HJE51308.1"/>
    <property type="molecule type" value="Genomic_DNA"/>
</dbReference>